<dbReference type="PANTHER" id="PTHR47072">
    <property type="match status" value="1"/>
</dbReference>
<evidence type="ECO:0000313" key="4">
    <source>
        <dbReference type="EMBL" id="KAG2622332.1"/>
    </source>
</evidence>
<feature type="coiled-coil region" evidence="1">
    <location>
        <begin position="262"/>
        <end position="290"/>
    </location>
</feature>
<dbReference type="EMBL" id="CM029042">
    <property type="protein sequence ID" value="KAG2622332.1"/>
    <property type="molecule type" value="Genomic_DNA"/>
</dbReference>
<sequence>MLPWLLRAEKKGRGDKTKPRANCIEAHTRFLVSMMKEYNLTARYRGQNGWTKEAWNNMAKRLNDKYPAANYTVGQLKDREQRLKKDHNTVKSILSKSGFGWDPEIKMATAIDEKWKELSVTQQKWRNRPFPYYDDLYDIYDGQVAEGKHCRRTSDSHLERDNNTTFSSPEDGEDGMQETEQEFDMGSGPMFDFGYEDGMDSNGINATYASPTGIPDSSQTYHSIPEDETLETSAPRGKKHPTKSIEKGPDKGRPRKNKDVALENLVALRKEELECYKELKEKQIESYKQVKLAQMERTDANNDPYSMARCISKLKSIEMLSAPEMMKAINYLKKDRVNREIFMSIDIYALLVEFIKGAISDVEN</sequence>
<feature type="compositionally biased region" description="Polar residues" evidence="2">
    <location>
        <begin position="202"/>
        <end position="222"/>
    </location>
</feature>
<dbReference type="AlphaFoldDB" id="A0A8T0UCF5"/>
<evidence type="ECO:0000313" key="5">
    <source>
        <dbReference type="Proteomes" id="UP000823388"/>
    </source>
</evidence>
<evidence type="ECO:0000256" key="2">
    <source>
        <dbReference type="SAM" id="MobiDB-lite"/>
    </source>
</evidence>
<comment type="caution">
    <text evidence="4">The sequence shown here is derived from an EMBL/GenBank/DDBJ whole genome shotgun (WGS) entry which is preliminary data.</text>
</comment>
<evidence type="ECO:0000256" key="1">
    <source>
        <dbReference type="SAM" id="Coils"/>
    </source>
</evidence>
<dbReference type="PANTHER" id="PTHR47072:SF5">
    <property type="entry name" value="MYB_SANT-LIKE DOMAIN-CONTAINING PROTEIN"/>
    <property type="match status" value="1"/>
</dbReference>
<name>A0A8T0UCF5_PANVG</name>
<feature type="compositionally biased region" description="Basic and acidic residues" evidence="2">
    <location>
        <begin position="150"/>
        <end position="162"/>
    </location>
</feature>
<feature type="compositionally biased region" description="Acidic residues" evidence="2">
    <location>
        <begin position="170"/>
        <end position="183"/>
    </location>
</feature>
<reference evidence="4" key="1">
    <citation type="submission" date="2020-05" db="EMBL/GenBank/DDBJ databases">
        <title>WGS assembly of Panicum virgatum.</title>
        <authorList>
            <person name="Lovell J.T."/>
            <person name="Jenkins J."/>
            <person name="Shu S."/>
            <person name="Juenger T.E."/>
            <person name="Schmutz J."/>
        </authorList>
    </citation>
    <scope>NUCLEOTIDE SEQUENCE</scope>
    <source>
        <strain evidence="4">AP13</strain>
    </source>
</reference>
<organism evidence="4 5">
    <name type="scientific">Panicum virgatum</name>
    <name type="common">Blackwell switchgrass</name>
    <dbReference type="NCBI Taxonomy" id="38727"/>
    <lineage>
        <taxon>Eukaryota</taxon>
        <taxon>Viridiplantae</taxon>
        <taxon>Streptophyta</taxon>
        <taxon>Embryophyta</taxon>
        <taxon>Tracheophyta</taxon>
        <taxon>Spermatophyta</taxon>
        <taxon>Magnoliopsida</taxon>
        <taxon>Liliopsida</taxon>
        <taxon>Poales</taxon>
        <taxon>Poaceae</taxon>
        <taxon>PACMAD clade</taxon>
        <taxon>Panicoideae</taxon>
        <taxon>Panicodae</taxon>
        <taxon>Paniceae</taxon>
        <taxon>Panicinae</taxon>
        <taxon>Panicum</taxon>
        <taxon>Panicum sect. Hiantes</taxon>
    </lineage>
</organism>
<dbReference type="Pfam" id="PF12776">
    <property type="entry name" value="Myb_DNA-bind_3"/>
    <property type="match status" value="1"/>
</dbReference>
<keyword evidence="1" id="KW-0175">Coiled coil</keyword>
<feature type="compositionally biased region" description="Basic and acidic residues" evidence="2">
    <location>
        <begin position="243"/>
        <end position="259"/>
    </location>
</feature>
<protein>
    <recommendedName>
        <fullName evidence="3">Myb/SANT-like domain-containing protein</fullName>
    </recommendedName>
</protein>
<gene>
    <name evidence="4" type="ORF">PVAP13_3NG329401</name>
</gene>
<dbReference type="Proteomes" id="UP000823388">
    <property type="component" value="Chromosome 3N"/>
</dbReference>
<proteinExistence type="predicted"/>
<dbReference type="OrthoDB" id="683390at2759"/>
<feature type="domain" description="Myb/SANT-like" evidence="3">
    <location>
        <begin position="27"/>
        <end position="117"/>
    </location>
</feature>
<evidence type="ECO:0000259" key="3">
    <source>
        <dbReference type="Pfam" id="PF12776"/>
    </source>
</evidence>
<feature type="region of interest" description="Disordered" evidence="2">
    <location>
        <begin position="150"/>
        <end position="259"/>
    </location>
</feature>
<accession>A0A8T0UCF5</accession>
<keyword evidence="5" id="KW-1185">Reference proteome</keyword>
<dbReference type="InterPro" id="IPR024752">
    <property type="entry name" value="Myb/SANT-like_dom"/>
</dbReference>